<comment type="caution">
    <text evidence="2">The sequence shown here is derived from an EMBL/GenBank/DDBJ whole genome shotgun (WGS) entry which is preliminary data.</text>
</comment>
<gene>
    <name evidence="2" type="ORF">STAS_26621</name>
</gene>
<comment type="function">
    <text evidence="1">Putative transcription activator involved in regulating light control of development.</text>
</comment>
<organism evidence="2 3">
    <name type="scientific">Striga asiatica</name>
    <name type="common">Asiatic witchweed</name>
    <name type="synonym">Buchnera asiatica</name>
    <dbReference type="NCBI Taxonomy" id="4170"/>
    <lineage>
        <taxon>Eukaryota</taxon>
        <taxon>Viridiplantae</taxon>
        <taxon>Streptophyta</taxon>
        <taxon>Embryophyta</taxon>
        <taxon>Tracheophyta</taxon>
        <taxon>Spermatophyta</taxon>
        <taxon>Magnoliopsida</taxon>
        <taxon>eudicotyledons</taxon>
        <taxon>Gunneridae</taxon>
        <taxon>Pentapetalae</taxon>
        <taxon>asterids</taxon>
        <taxon>lamiids</taxon>
        <taxon>Lamiales</taxon>
        <taxon>Orobanchaceae</taxon>
        <taxon>Buchnereae</taxon>
        <taxon>Striga</taxon>
    </lineage>
</organism>
<dbReference type="OrthoDB" id="913269at2759"/>
<keyword evidence="1" id="KW-0539">Nucleus</keyword>
<comment type="similarity">
    <text evidence="1">Belongs to the FHY3/FAR1 family.</text>
</comment>
<keyword evidence="1" id="KW-0862">Zinc</keyword>
<name>A0A5A7QWP7_STRAF</name>
<proteinExistence type="inferred from homology"/>
<evidence type="ECO:0000313" key="2">
    <source>
        <dbReference type="EMBL" id="GER49388.1"/>
    </source>
</evidence>
<sequence length="159" mass="18202">MEDKNFVPTYSGGCKARISASLDIHGSWKINNVHLDHSHKNSPTKSRLYRCHHAYGDETCNLSYDSNDVVVVPDRYILGRWRKDINRAHTRVGVSYDGLDITQSQKRCDDMCRSFAEVADLVADEEEKCVIIRQAKEIENIKHPKASKRKGALKESKRK</sequence>
<keyword evidence="1" id="KW-0863">Zinc-finger</keyword>
<keyword evidence="1" id="KW-0479">Metal-binding</keyword>
<evidence type="ECO:0000313" key="3">
    <source>
        <dbReference type="Proteomes" id="UP000325081"/>
    </source>
</evidence>
<keyword evidence="3" id="KW-1185">Reference proteome</keyword>
<dbReference type="GO" id="GO:0008270">
    <property type="term" value="F:zinc ion binding"/>
    <property type="evidence" value="ECO:0007669"/>
    <property type="project" value="UniProtKB-UniRule"/>
</dbReference>
<comment type="subcellular location">
    <subcellularLocation>
        <location evidence="1">Nucleus</location>
    </subcellularLocation>
</comment>
<protein>
    <recommendedName>
        <fullName evidence="1">Protein FAR1-RELATED SEQUENCE</fullName>
    </recommendedName>
</protein>
<dbReference type="GO" id="GO:0006355">
    <property type="term" value="P:regulation of DNA-templated transcription"/>
    <property type="evidence" value="ECO:0007669"/>
    <property type="project" value="UniProtKB-UniRule"/>
</dbReference>
<dbReference type="InterPro" id="IPR031052">
    <property type="entry name" value="FHY3/FAR1"/>
</dbReference>
<dbReference type="AlphaFoldDB" id="A0A5A7QWP7"/>
<dbReference type="EMBL" id="BKCP01008515">
    <property type="protein sequence ID" value="GER49388.1"/>
    <property type="molecule type" value="Genomic_DNA"/>
</dbReference>
<accession>A0A5A7QWP7</accession>
<dbReference type="PANTHER" id="PTHR31669:SF283">
    <property type="entry name" value="PROTEIN FAR1-RELATED SEQUENCE"/>
    <property type="match status" value="1"/>
</dbReference>
<evidence type="ECO:0000256" key="1">
    <source>
        <dbReference type="RuleBase" id="RU367018"/>
    </source>
</evidence>
<dbReference type="PANTHER" id="PTHR31669">
    <property type="entry name" value="PROTEIN FAR1-RELATED SEQUENCE 10-RELATED"/>
    <property type="match status" value="1"/>
</dbReference>
<dbReference type="Proteomes" id="UP000325081">
    <property type="component" value="Unassembled WGS sequence"/>
</dbReference>
<dbReference type="GO" id="GO:0005634">
    <property type="term" value="C:nucleus"/>
    <property type="evidence" value="ECO:0007669"/>
    <property type="project" value="UniProtKB-SubCell"/>
</dbReference>
<reference evidence="3" key="1">
    <citation type="journal article" date="2019" name="Curr. Biol.">
        <title>Genome Sequence of Striga asiatica Provides Insight into the Evolution of Plant Parasitism.</title>
        <authorList>
            <person name="Yoshida S."/>
            <person name="Kim S."/>
            <person name="Wafula E.K."/>
            <person name="Tanskanen J."/>
            <person name="Kim Y.M."/>
            <person name="Honaas L."/>
            <person name="Yang Z."/>
            <person name="Spallek T."/>
            <person name="Conn C.E."/>
            <person name="Ichihashi Y."/>
            <person name="Cheong K."/>
            <person name="Cui S."/>
            <person name="Der J.P."/>
            <person name="Gundlach H."/>
            <person name="Jiao Y."/>
            <person name="Hori C."/>
            <person name="Ishida J.K."/>
            <person name="Kasahara H."/>
            <person name="Kiba T."/>
            <person name="Kim M.S."/>
            <person name="Koo N."/>
            <person name="Laohavisit A."/>
            <person name="Lee Y.H."/>
            <person name="Lumba S."/>
            <person name="McCourt P."/>
            <person name="Mortimer J.C."/>
            <person name="Mutuku J.M."/>
            <person name="Nomura T."/>
            <person name="Sasaki-Sekimoto Y."/>
            <person name="Seto Y."/>
            <person name="Wang Y."/>
            <person name="Wakatake T."/>
            <person name="Sakakibara H."/>
            <person name="Demura T."/>
            <person name="Yamaguchi S."/>
            <person name="Yoneyama K."/>
            <person name="Manabe R.I."/>
            <person name="Nelson D.C."/>
            <person name="Schulman A.H."/>
            <person name="Timko M.P."/>
            <person name="dePamphilis C.W."/>
            <person name="Choi D."/>
            <person name="Shirasu K."/>
        </authorList>
    </citation>
    <scope>NUCLEOTIDE SEQUENCE [LARGE SCALE GENOMIC DNA]</scope>
    <source>
        <strain evidence="3">cv. UVA1</strain>
    </source>
</reference>